<reference evidence="2" key="1">
    <citation type="submission" date="2021-01" db="EMBL/GenBank/DDBJ databases">
        <authorList>
            <person name="Corre E."/>
            <person name="Pelletier E."/>
            <person name="Niang G."/>
            <person name="Scheremetjew M."/>
            <person name="Finn R."/>
            <person name="Kale V."/>
            <person name="Holt S."/>
            <person name="Cochrane G."/>
            <person name="Meng A."/>
            <person name="Brown T."/>
            <person name="Cohen L."/>
        </authorList>
    </citation>
    <scope>NUCLEOTIDE SEQUENCE</scope>
    <source>
        <strain evidence="2">CCAP 955/1</strain>
    </source>
</reference>
<keyword evidence="1" id="KW-1133">Transmembrane helix</keyword>
<sequence>MYNLYLYDNTTLYSVDYTSAVPTQTLLLQLNTVPLLPPGSSFLSVAVYIDEPTNVRTIYYGSKNATSGSTSFYMHRDGITTKLVTPIDAVTTTPLVTNGIYLFCPCTLENRKYSAICGFSLFDSNNKGYIDESFQPIAALTYQSIGISSNSTNNRMFITASSDQTHTTNQYFFYQNGFYMEGLANQYNFAAGWFTCGDEIIAPVSALTTTYTSECSSNGIVGEVLYQEQNRYLFTPTDAATYAISNSAPYCPAIYEQACNVVADLPPYSCTKRKYPTVFTVLGTAFANCMALLSLIIFASSIILTYLSKYYPPDDERSMSRMDNFSTNAENDVELGAVSSTVNPISASK</sequence>
<protein>
    <submittedName>
        <fullName evidence="2">Uncharacterized protein</fullName>
    </submittedName>
</protein>
<dbReference type="AlphaFoldDB" id="A0A7S3H112"/>
<name>A0A7S3H112_9STRA</name>
<dbReference type="EMBL" id="HBIC01021747">
    <property type="protein sequence ID" value="CAE0282019.1"/>
    <property type="molecule type" value="Transcribed_RNA"/>
</dbReference>
<gene>
    <name evidence="2" type="ORF">SELO1098_LOCUS10853</name>
</gene>
<evidence type="ECO:0000313" key="2">
    <source>
        <dbReference type="EMBL" id="CAE0282019.1"/>
    </source>
</evidence>
<organism evidence="2">
    <name type="scientific">Spumella elongata</name>
    <dbReference type="NCBI Taxonomy" id="89044"/>
    <lineage>
        <taxon>Eukaryota</taxon>
        <taxon>Sar</taxon>
        <taxon>Stramenopiles</taxon>
        <taxon>Ochrophyta</taxon>
        <taxon>Chrysophyceae</taxon>
        <taxon>Chromulinales</taxon>
        <taxon>Chromulinaceae</taxon>
        <taxon>Spumella</taxon>
    </lineage>
</organism>
<keyword evidence="1" id="KW-0812">Transmembrane</keyword>
<proteinExistence type="predicted"/>
<keyword evidence="1" id="KW-0472">Membrane</keyword>
<feature type="transmembrane region" description="Helical" evidence="1">
    <location>
        <begin position="278"/>
        <end position="307"/>
    </location>
</feature>
<accession>A0A7S3H112</accession>
<evidence type="ECO:0000256" key="1">
    <source>
        <dbReference type="SAM" id="Phobius"/>
    </source>
</evidence>